<dbReference type="PROSITE" id="PS51257">
    <property type="entry name" value="PROKAR_LIPOPROTEIN"/>
    <property type="match status" value="1"/>
</dbReference>
<dbReference type="EMBL" id="ABFK02000016">
    <property type="protein sequence ID" value="EDS04577.1"/>
    <property type="molecule type" value="Genomic_DNA"/>
</dbReference>
<reference evidence="1" key="1">
    <citation type="submission" date="2007-10" db="EMBL/GenBank/DDBJ databases">
        <authorList>
            <person name="Fulton L."/>
            <person name="Clifton S."/>
            <person name="Fulton B."/>
            <person name="Xu J."/>
            <person name="Minx P."/>
            <person name="Pepin K.H."/>
            <person name="Johnson M."/>
            <person name="Thiruvilangam P."/>
            <person name="Bhonagiri V."/>
            <person name="Nash W.E."/>
            <person name="Mardis E.R."/>
            <person name="Wilson R.K."/>
        </authorList>
    </citation>
    <scope>NUCLEOTIDE SEQUENCE [LARGE SCALE GENOMIC DNA]</scope>
    <source>
        <strain evidence="1">DSM 17216</strain>
    </source>
</reference>
<protein>
    <recommendedName>
        <fullName evidence="3">Thioredoxin domain-containing protein</fullName>
    </recommendedName>
</protein>
<gene>
    <name evidence="1" type="ORF">ALIPUT_00448</name>
</gene>
<evidence type="ECO:0008006" key="3">
    <source>
        <dbReference type="Google" id="ProtNLM"/>
    </source>
</evidence>
<name>B0MTB1_9BACT</name>
<dbReference type="OrthoDB" id="5524063at2"/>
<dbReference type="RefSeq" id="WP_004329282.1">
    <property type="nucleotide sequence ID" value="NZ_DS499579.1"/>
</dbReference>
<dbReference type="InterPro" id="IPR036249">
    <property type="entry name" value="Thioredoxin-like_sf"/>
</dbReference>
<dbReference type="GeneID" id="73803493"/>
<dbReference type="InterPro" id="IPR047698">
    <property type="entry name" value="ArsF-like"/>
</dbReference>
<evidence type="ECO:0000313" key="2">
    <source>
        <dbReference type="Proteomes" id="UP000005819"/>
    </source>
</evidence>
<proteinExistence type="predicted"/>
<accession>B0MTB1</accession>
<organism evidence="1 2">
    <name type="scientific">Alistipes putredinis DSM 17216</name>
    <dbReference type="NCBI Taxonomy" id="445970"/>
    <lineage>
        <taxon>Bacteria</taxon>
        <taxon>Pseudomonadati</taxon>
        <taxon>Bacteroidota</taxon>
        <taxon>Bacteroidia</taxon>
        <taxon>Bacteroidales</taxon>
        <taxon>Rikenellaceae</taxon>
        <taxon>Alistipes</taxon>
    </lineage>
</organism>
<sequence>MKAATLLLAAALLYACGGSRHRVTVEAVADDCVQVLYFHGKQRCATCTAIERLTREVIDSIGSEKVVLRIIDIAENEALADRYQAGWSALILDRNGRVENLTRMGFSYAKDQPATFKARLNDAITRMSK</sequence>
<dbReference type="Gene3D" id="3.40.30.10">
    <property type="entry name" value="Glutaredoxin"/>
    <property type="match status" value="1"/>
</dbReference>
<dbReference type="SUPFAM" id="SSF52833">
    <property type="entry name" value="Thioredoxin-like"/>
    <property type="match status" value="1"/>
</dbReference>
<dbReference type="NCBIfam" id="NF040494">
    <property type="entry name" value="nitrored_ArsF"/>
    <property type="match status" value="1"/>
</dbReference>
<keyword evidence="2" id="KW-1185">Reference proteome</keyword>
<dbReference type="eggNOG" id="ENOG50333W7">
    <property type="taxonomic scope" value="Bacteria"/>
</dbReference>
<dbReference type="AlphaFoldDB" id="B0MTB1"/>
<evidence type="ECO:0000313" key="1">
    <source>
        <dbReference type="EMBL" id="EDS04577.1"/>
    </source>
</evidence>
<comment type="caution">
    <text evidence="1">The sequence shown here is derived from an EMBL/GenBank/DDBJ whole genome shotgun (WGS) entry which is preliminary data.</text>
</comment>
<dbReference type="Proteomes" id="UP000005819">
    <property type="component" value="Unassembled WGS sequence"/>
</dbReference>
<dbReference type="HOGENOM" id="CLU_147878_0_0_10"/>
<reference evidence="1" key="2">
    <citation type="submission" date="2013-09" db="EMBL/GenBank/DDBJ databases">
        <title>Draft genome sequence of Alistipes putredinis (DSM 17216).</title>
        <authorList>
            <person name="Sudarsanam P."/>
            <person name="Ley R."/>
            <person name="Guruge J."/>
            <person name="Turnbaugh P.J."/>
            <person name="Mahowald M."/>
            <person name="Liep D."/>
            <person name="Gordon J."/>
        </authorList>
    </citation>
    <scope>NUCLEOTIDE SEQUENCE</scope>
    <source>
        <strain evidence="1">DSM 17216</strain>
    </source>
</reference>